<name>A0A1Y2CZ55_9FUNG</name>
<gene>
    <name evidence="11" type="ORF">BCR33DRAFT_711654</name>
</gene>
<proteinExistence type="inferred from homology"/>
<keyword evidence="3" id="KW-0328">Glycosyltransferase</keyword>
<evidence type="ECO:0000256" key="4">
    <source>
        <dbReference type="ARBA" id="ARBA00022679"/>
    </source>
</evidence>
<evidence type="ECO:0000256" key="5">
    <source>
        <dbReference type="ARBA" id="ARBA00022692"/>
    </source>
</evidence>
<dbReference type="Proteomes" id="UP000193642">
    <property type="component" value="Unassembled WGS sequence"/>
</dbReference>
<sequence length="532" mass="59668">MVAPTKERSATSCVDYRYILLAFGGVSVMMLSLFAISFKTDLNTAHKLISLLNETKSVSVGAAVNITSNILPAQSAKDNVLPKSINAMASVSPTESASETVFEFSGPINAPAESLVSINPNTGHLDMKQLPSDCPTPKAALLGVPTTTSPESSSRRNLLREIYRRANANLTKSHQIDFIYVFGNGNSWEKDYYLTMEEIAYPDDTFITDRLENMNEGKTLDWLLHARNTMYTTHPTRPTEYCLRYKYIGKTDDDVVIHIPRLSTLLLALPTNKSHFIGRSYNFYMTGMLYLFSPDIIEWIHQSPIPAENAIGHEDMQVGVWLQKGHLEPTIAFQNQDRLFHDLEESPNFSNGRSRVNASVVIHWCKDVVRLFRCFGDLYGTPGRAVSRLTDVRSLRHHKERLEGMVPALKGALKEVGDGTVVGKDELRVEFNIATQLDGMLMRPAVEEILEAFIKDAVSEQEWTEILTHMAARVQWLKDEELAIGVLRAVAAMGTPASDSNWERDVAHKLKEAVEQKQSSLTWDEVKKIRGH</sequence>
<evidence type="ECO:0000256" key="9">
    <source>
        <dbReference type="ARBA" id="ARBA00023136"/>
    </source>
</evidence>
<evidence type="ECO:0000256" key="6">
    <source>
        <dbReference type="ARBA" id="ARBA00022968"/>
    </source>
</evidence>
<evidence type="ECO:0000313" key="11">
    <source>
        <dbReference type="EMBL" id="ORY52323.1"/>
    </source>
</evidence>
<comment type="subcellular location">
    <subcellularLocation>
        <location evidence="1">Golgi apparatus membrane</location>
        <topology evidence="1">Single-pass type II membrane protein</topology>
    </subcellularLocation>
</comment>
<keyword evidence="12" id="KW-1185">Reference proteome</keyword>
<evidence type="ECO:0000313" key="12">
    <source>
        <dbReference type="Proteomes" id="UP000193642"/>
    </source>
</evidence>
<dbReference type="STRING" id="329046.A0A1Y2CZ55"/>
<keyword evidence="4" id="KW-0808">Transferase</keyword>
<dbReference type="PANTHER" id="PTHR11214:SF351">
    <property type="entry name" value="BETA-1,3-GALACTOSYLTRANSFERASE PVG3"/>
    <property type="match status" value="1"/>
</dbReference>
<dbReference type="Gene3D" id="3.90.550.50">
    <property type="match status" value="1"/>
</dbReference>
<evidence type="ECO:0000256" key="8">
    <source>
        <dbReference type="ARBA" id="ARBA00023034"/>
    </source>
</evidence>
<evidence type="ECO:0000256" key="7">
    <source>
        <dbReference type="ARBA" id="ARBA00022989"/>
    </source>
</evidence>
<dbReference type="OrthoDB" id="2139606at2759"/>
<keyword evidence="5 10" id="KW-0812">Transmembrane</keyword>
<keyword evidence="9 10" id="KW-0472">Membrane</keyword>
<evidence type="ECO:0008006" key="13">
    <source>
        <dbReference type="Google" id="ProtNLM"/>
    </source>
</evidence>
<dbReference type="GO" id="GO:0000139">
    <property type="term" value="C:Golgi membrane"/>
    <property type="evidence" value="ECO:0007669"/>
    <property type="project" value="UniProtKB-SubCell"/>
</dbReference>
<dbReference type="GO" id="GO:0016758">
    <property type="term" value="F:hexosyltransferase activity"/>
    <property type="evidence" value="ECO:0007669"/>
    <property type="project" value="InterPro"/>
</dbReference>
<accession>A0A1Y2CZ55</accession>
<evidence type="ECO:0000256" key="1">
    <source>
        <dbReference type="ARBA" id="ARBA00004323"/>
    </source>
</evidence>
<evidence type="ECO:0000256" key="3">
    <source>
        <dbReference type="ARBA" id="ARBA00022676"/>
    </source>
</evidence>
<dbReference type="InterPro" id="IPR002659">
    <property type="entry name" value="Glyco_trans_31"/>
</dbReference>
<evidence type="ECO:0000256" key="2">
    <source>
        <dbReference type="ARBA" id="ARBA00008661"/>
    </source>
</evidence>
<keyword evidence="7 10" id="KW-1133">Transmembrane helix</keyword>
<keyword evidence="8" id="KW-0333">Golgi apparatus</keyword>
<dbReference type="AlphaFoldDB" id="A0A1Y2CZ55"/>
<comment type="similarity">
    <text evidence="2">Belongs to the glycosyltransferase 31 family.</text>
</comment>
<reference evidence="11 12" key="1">
    <citation type="submission" date="2016-07" db="EMBL/GenBank/DDBJ databases">
        <title>Pervasive Adenine N6-methylation of Active Genes in Fungi.</title>
        <authorList>
            <consortium name="DOE Joint Genome Institute"/>
            <person name="Mondo S.J."/>
            <person name="Dannebaum R.O."/>
            <person name="Kuo R.C."/>
            <person name="Labutti K."/>
            <person name="Haridas S."/>
            <person name="Kuo A."/>
            <person name="Salamov A."/>
            <person name="Ahrendt S.R."/>
            <person name="Lipzen A."/>
            <person name="Sullivan W."/>
            <person name="Andreopoulos W.B."/>
            <person name="Clum A."/>
            <person name="Lindquist E."/>
            <person name="Daum C."/>
            <person name="Ramamoorthy G.K."/>
            <person name="Gryganskyi A."/>
            <person name="Culley D."/>
            <person name="Magnuson J.K."/>
            <person name="James T.Y."/>
            <person name="O'Malley M.A."/>
            <person name="Stajich J.E."/>
            <person name="Spatafora J.W."/>
            <person name="Visel A."/>
            <person name="Grigoriev I.V."/>
        </authorList>
    </citation>
    <scope>NUCLEOTIDE SEQUENCE [LARGE SCALE GENOMIC DNA]</scope>
    <source>
        <strain evidence="11 12">JEL800</strain>
    </source>
</reference>
<dbReference type="EMBL" id="MCGO01000003">
    <property type="protein sequence ID" value="ORY52323.1"/>
    <property type="molecule type" value="Genomic_DNA"/>
</dbReference>
<organism evidence="11 12">
    <name type="scientific">Rhizoclosmatium globosum</name>
    <dbReference type="NCBI Taxonomy" id="329046"/>
    <lineage>
        <taxon>Eukaryota</taxon>
        <taxon>Fungi</taxon>
        <taxon>Fungi incertae sedis</taxon>
        <taxon>Chytridiomycota</taxon>
        <taxon>Chytridiomycota incertae sedis</taxon>
        <taxon>Chytridiomycetes</taxon>
        <taxon>Chytridiales</taxon>
        <taxon>Chytriomycetaceae</taxon>
        <taxon>Rhizoclosmatium</taxon>
    </lineage>
</organism>
<comment type="caution">
    <text evidence="11">The sequence shown here is derived from an EMBL/GenBank/DDBJ whole genome shotgun (WGS) entry which is preliminary data.</text>
</comment>
<evidence type="ECO:0000256" key="10">
    <source>
        <dbReference type="SAM" id="Phobius"/>
    </source>
</evidence>
<keyword evidence="6" id="KW-0735">Signal-anchor</keyword>
<dbReference type="PANTHER" id="PTHR11214">
    <property type="entry name" value="BETA-1,3-N-ACETYLGLUCOSAMINYLTRANSFERASE"/>
    <property type="match status" value="1"/>
</dbReference>
<feature type="transmembrane region" description="Helical" evidence="10">
    <location>
        <begin position="18"/>
        <end position="38"/>
    </location>
</feature>
<protein>
    <recommendedName>
        <fullName evidence="13">Hexosyltransferase</fullName>
    </recommendedName>
</protein>